<sequence>MTLPLPSRYALDDPMASDPFFHLPIDAEVSHGDLATSSSFSTCLCSSLELDGCTVCRTYPRQDQAVDLPRIDSPHVTASTSTVAAQQEVEVGRWDVAARKKHSKACMGKSRLNVENKVEIVCLYYSSAASSRYRRPMRQRDISRMYGKSRAAISKLLRPEYAFELMMTAEGLKVRNRSEVLENIKQDLLKGSASSSSPPSRG</sequence>
<dbReference type="HOGENOM" id="CLU_115180_0_0_1"/>
<dbReference type="PaxDb" id="55529-EKX49405"/>
<evidence type="ECO:0000313" key="2">
    <source>
        <dbReference type="EnsemblProtists" id="EKX49405"/>
    </source>
</evidence>
<keyword evidence="3" id="KW-1185">Reference proteome</keyword>
<evidence type="ECO:0000313" key="3">
    <source>
        <dbReference type="Proteomes" id="UP000011087"/>
    </source>
</evidence>
<gene>
    <name evidence="1" type="ORF">GUITHDRAFT_104935</name>
</gene>
<reference evidence="3" key="2">
    <citation type="submission" date="2012-11" db="EMBL/GenBank/DDBJ databases">
        <authorList>
            <person name="Kuo A."/>
            <person name="Curtis B.A."/>
            <person name="Tanifuji G."/>
            <person name="Burki F."/>
            <person name="Gruber A."/>
            <person name="Irimia M."/>
            <person name="Maruyama S."/>
            <person name="Arias M.C."/>
            <person name="Ball S.G."/>
            <person name="Gile G.H."/>
            <person name="Hirakawa Y."/>
            <person name="Hopkins J.F."/>
            <person name="Rensing S.A."/>
            <person name="Schmutz J."/>
            <person name="Symeonidi A."/>
            <person name="Elias M."/>
            <person name="Eveleigh R.J."/>
            <person name="Herman E.K."/>
            <person name="Klute M.J."/>
            <person name="Nakayama T."/>
            <person name="Obornik M."/>
            <person name="Reyes-Prieto A."/>
            <person name="Armbrust E.V."/>
            <person name="Aves S.J."/>
            <person name="Beiko R.G."/>
            <person name="Coutinho P."/>
            <person name="Dacks J.B."/>
            <person name="Durnford D.G."/>
            <person name="Fast N.M."/>
            <person name="Green B.R."/>
            <person name="Grisdale C."/>
            <person name="Hempe F."/>
            <person name="Henrissat B."/>
            <person name="Hoppner M.P."/>
            <person name="Ishida K.-I."/>
            <person name="Kim E."/>
            <person name="Koreny L."/>
            <person name="Kroth P.G."/>
            <person name="Liu Y."/>
            <person name="Malik S.-B."/>
            <person name="Maier U.G."/>
            <person name="McRose D."/>
            <person name="Mock T."/>
            <person name="Neilson J.A."/>
            <person name="Onodera N.T."/>
            <person name="Poole A.M."/>
            <person name="Pritham E.J."/>
            <person name="Richards T.A."/>
            <person name="Rocap G."/>
            <person name="Roy S.W."/>
            <person name="Sarai C."/>
            <person name="Schaack S."/>
            <person name="Shirato S."/>
            <person name="Slamovits C.H."/>
            <person name="Spencer D.F."/>
            <person name="Suzuki S."/>
            <person name="Worden A.Z."/>
            <person name="Zauner S."/>
            <person name="Barry K."/>
            <person name="Bell C."/>
            <person name="Bharti A.K."/>
            <person name="Crow J.A."/>
            <person name="Grimwood J."/>
            <person name="Kramer R."/>
            <person name="Lindquist E."/>
            <person name="Lucas S."/>
            <person name="Salamov A."/>
            <person name="McFadden G.I."/>
            <person name="Lane C.E."/>
            <person name="Keeling P.J."/>
            <person name="Gray M.W."/>
            <person name="Grigoriev I.V."/>
            <person name="Archibald J.M."/>
        </authorList>
    </citation>
    <scope>NUCLEOTIDE SEQUENCE</scope>
    <source>
        <strain evidence="3">CCMP2712</strain>
    </source>
</reference>
<dbReference type="EMBL" id="JH992982">
    <property type="protein sequence ID" value="EKX49405.1"/>
    <property type="molecule type" value="Genomic_DNA"/>
</dbReference>
<dbReference type="GeneID" id="17305984"/>
<dbReference type="KEGG" id="gtt:GUITHDRAFT_104935"/>
<dbReference type="RefSeq" id="XP_005836385.1">
    <property type="nucleotide sequence ID" value="XM_005836328.1"/>
</dbReference>
<reference evidence="1 3" key="1">
    <citation type="journal article" date="2012" name="Nature">
        <title>Algal genomes reveal evolutionary mosaicism and the fate of nucleomorphs.</title>
        <authorList>
            <consortium name="DOE Joint Genome Institute"/>
            <person name="Curtis B.A."/>
            <person name="Tanifuji G."/>
            <person name="Burki F."/>
            <person name="Gruber A."/>
            <person name="Irimia M."/>
            <person name="Maruyama S."/>
            <person name="Arias M.C."/>
            <person name="Ball S.G."/>
            <person name="Gile G.H."/>
            <person name="Hirakawa Y."/>
            <person name="Hopkins J.F."/>
            <person name="Kuo A."/>
            <person name="Rensing S.A."/>
            <person name="Schmutz J."/>
            <person name="Symeonidi A."/>
            <person name="Elias M."/>
            <person name="Eveleigh R.J."/>
            <person name="Herman E.K."/>
            <person name="Klute M.J."/>
            <person name="Nakayama T."/>
            <person name="Obornik M."/>
            <person name="Reyes-Prieto A."/>
            <person name="Armbrust E.V."/>
            <person name="Aves S.J."/>
            <person name="Beiko R.G."/>
            <person name="Coutinho P."/>
            <person name="Dacks J.B."/>
            <person name="Durnford D.G."/>
            <person name="Fast N.M."/>
            <person name="Green B.R."/>
            <person name="Grisdale C.J."/>
            <person name="Hempel F."/>
            <person name="Henrissat B."/>
            <person name="Hoppner M.P."/>
            <person name="Ishida K."/>
            <person name="Kim E."/>
            <person name="Koreny L."/>
            <person name="Kroth P.G."/>
            <person name="Liu Y."/>
            <person name="Malik S.B."/>
            <person name="Maier U.G."/>
            <person name="McRose D."/>
            <person name="Mock T."/>
            <person name="Neilson J.A."/>
            <person name="Onodera N.T."/>
            <person name="Poole A.M."/>
            <person name="Pritham E.J."/>
            <person name="Richards T.A."/>
            <person name="Rocap G."/>
            <person name="Roy S.W."/>
            <person name="Sarai C."/>
            <person name="Schaack S."/>
            <person name="Shirato S."/>
            <person name="Slamovits C.H."/>
            <person name="Spencer D.F."/>
            <person name="Suzuki S."/>
            <person name="Worden A.Z."/>
            <person name="Zauner S."/>
            <person name="Barry K."/>
            <person name="Bell C."/>
            <person name="Bharti A.K."/>
            <person name="Crow J.A."/>
            <person name="Grimwood J."/>
            <person name="Kramer R."/>
            <person name="Lindquist E."/>
            <person name="Lucas S."/>
            <person name="Salamov A."/>
            <person name="McFadden G.I."/>
            <person name="Lane C.E."/>
            <person name="Keeling P.J."/>
            <person name="Gray M.W."/>
            <person name="Grigoriev I.V."/>
            <person name="Archibald J.M."/>
        </authorList>
    </citation>
    <scope>NUCLEOTIDE SEQUENCE</scope>
    <source>
        <strain evidence="1 3">CCMP2712</strain>
    </source>
</reference>
<dbReference type="AlphaFoldDB" id="L1JMI2"/>
<protein>
    <submittedName>
        <fullName evidence="1 2">Uncharacterized protein</fullName>
    </submittedName>
</protein>
<accession>L1JMI2</accession>
<organism evidence="1">
    <name type="scientific">Guillardia theta (strain CCMP2712)</name>
    <name type="common">Cryptophyte</name>
    <dbReference type="NCBI Taxonomy" id="905079"/>
    <lineage>
        <taxon>Eukaryota</taxon>
        <taxon>Cryptophyceae</taxon>
        <taxon>Pyrenomonadales</taxon>
        <taxon>Geminigeraceae</taxon>
        <taxon>Guillardia</taxon>
    </lineage>
</organism>
<name>L1JMI2_GUITC</name>
<dbReference type="Proteomes" id="UP000011087">
    <property type="component" value="Unassembled WGS sequence"/>
</dbReference>
<evidence type="ECO:0000313" key="1">
    <source>
        <dbReference type="EMBL" id="EKX49405.1"/>
    </source>
</evidence>
<proteinExistence type="predicted"/>
<reference evidence="2" key="3">
    <citation type="submission" date="2015-06" db="UniProtKB">
        <authorList>
            <consortium name="EnsemblProtists"/>
        </authorList>
    </citation>
    <scope>IDENTIFICATION</scope>
</reference>
<dbReference type="EnsemblProtists" id="EKX49405">
    <property type="protein sequence ID" value="EKX49405"/>
    <property type="gene ID" value="GUITHDRAFT_104935"/>
</dbReference>